<keyword evidence="2 5" id="KW-0175">Coiled coil</keyword>
<reference evidence="6 7" key="1">
    <citation type="journal article" date="2022" name="Front. Cell. Infect. Microbiol.">
        <title>The Genomes of Two Strains of Taenia crassiceps the Animal Model for the Study of Human Cysticercosis.</title>
        <authorList>
            <person name="Bobes R.J."/>
            <person name="Estrada K."/>
            <person name="Rios-Valencia D.G."/>
            <person name="Calderon-Gallegos A."/>
            <person name="de la Torre P."/>
            <person name="Carrero J.C."/>
            <person name="Sanchez-Flores A."/>
            <person name="Laclette J.P."/>
        </authorList>
    </citation>
    <scope>NUCLEOTIDE SEQUENCE [LARGE SCALE GENOMIC DNA]</scope>
    <source>
        <strain evidence="6">WFUcys</strain>
    </source>
</reference>
<evidence type="ECO:0000256" key="4">
    <source>
        <dbReference type="ARBA" id="ARBA00038114"/>
    </source>
</evidence>
<dbReference type="Pfam" id="PF10211">
    <property type="entry name" value="Ax_dynein_light"/>
    <property type="match status" value="1"/>
</dbReference>
<name>A0ABR4QRT6_9CEST</name>
<keyword evidence="7" id="KW-1185">Reference proteome</keyword>
<dbReference type="PANTHER" id="PTHR13183:SF0">
    <property type="entry name" value="AXONEMAL DYNEIN LIGHT INTERMEDIATE POLYPEPTIDE 1"/>
    <property type="match status" value="1"/>
</dbReference>
<organism evidence="6 7">
    <name type="scientific">Taenia crassiceps</name>
    <dbReference type="NCBI Taxonomy" id="6207"/>
    <lineage>
        <taxon>Eukaryota</taxon>
        <taxon>Metazoa</taxon>
        <taxon>Spiralia</taxon>
        <taxon>Lophotrochozoa</taxon>
        <taxon>Platyhelminthes</taxon>
        <taxon>Cestoda</taxon>
        <taxon>Eucestoda</taxon>
        <taxon>Cyclophyllidea</taxon>
        <taxon>Taeniidae</taxon>
        <taxon>Taenia</taxon>
    </lineage>
</organism>
<accession>A0ABR4QRT6</accession>
<dbReference type="Proteomes" id="UP001651158">
    <property type="component" value="Unassembled WGS sequence"/>
</dbReference>
<feature type="coiled-coil region" evidence="5">
    <location>
        <begin position="214"/>
        <end position="255"/>
    </location>
</feature>
<evidence type="ECO:0000313" key="6">
    <source>
        <dbReference type="EMBL" id="KAL5112386.1"/>
    </source>
</evidence>
<comment type="similarity">
    <text evidence="4">Belongs to the inner dynein arm light chain family.</text>
</comment>
<keyword evidence="3" id="KW-0505">Motor protein</keyword>
<dbReference type="InterPro" id="IPR019347">
    <property type="entry name" value="Axonemal_dynein_light_chain"/>
</dbReference>
<sequence>MLRFRYSISPSRKPIRDAKPCEEKTEDCPFVKYNPPIRVEKKSYLENELDSNGRLCPNSQKVLESDIPTDFCKVTISTDKPTDDKIKKLLTQDFPIRIKRVGDDLYASTVRETQASSMELAGLLNDLRLTLNQRAARARPLCHVREELLHCLARELLRQLIIDCPERGLLFKQVLEEHYKYIESYQILLKHNDAFMCRKNLQAFHTKSTQLTRVRCLEDDIDVLKHQAKALKETAERLEKKYQEDRMRVESQRQNELRYLRQLEGQLKGQVEVFLSGNKEQ</sequence>
<comment type="caution">
    <text evidence="6">The sequence shown here is derived from an EMBL/GenBank/DDBJ whole genome shotgun (WGS) entry which is preliminary data.</text>
</comment>
<keyword evidence="1" id="KW-0243">Dynein</keyword>
<evidence type="ECO:0000256" key="1">
    <source>
        <dbReference type="ARBA" id="ARBA00023017"/>
    </source>
</evidence>
<evidence type="ECO:0000313" key="7">
    <source>
        <dbReference type="Proteomes" id="UP001651158"/>
    </source>
</evidence>
<proteinExistence type="inferred from homology"/>
<evidence type="ECO:0000256" key="5">
    <source>
        <dbReference type="SAM" id="Coils"/>
    </source>
</evidence>
<protein>
    <submittedName>
        <fullName evidence="6">28 kDa inner dynein arm light chain axonemal</fullName>
    </submittedName>
</protein>
<evidence type="ECO:0000256" key="2">
    <source>
        <dbReference type="ARBA" id="ARBA00023054"/>
    </source>
</evidence>
<dbReference type="EMBL" id="JAKROA010000001">
    <property type="protein sequence ID" value="KAL5112386.1"/>
    <property type="molecule type" value="Genomic_DNA"/>
</dbReference>
<dbReference type="PANTHER" id="PTHR13183">
    <property type="entry name" value="AXONEMAL INNER ARM DYNEIN LIGHT CHAIN 28"/>
    <property type="match status" value="1"/>
</dbReference>
<gene>
    <name evidence="6" type="ORF">TcWFU_006790</name>
</gene>
<evidence type="ECO:0000256" key="3">
    <source>
        <dbReference type="ARBA" id="ARBA00023175"/>
    </source>
</evidence>